<dbReference type="OrthoDB" id="3217284at2"/>
<gene>
    <name evidence="2" type="ORF">AQJ66_12190</name>
</gene>
<name>A0A117REA1_9ACTN</name>
<evidence type="ECO:0000313" key="3">
    <source>
        <dbReference type="Proteomes" id="UP000053024"/>
    </source>
</evidence>
<dbReference type="EMBL" id="LMWX01000017">
    <property type="protein sequence ID" value="KUN86056.1"/>
    <property type="molecule type" value="Genomic_DNA"/>
</dbReference>
<sequence length="144" mass="15528">MPDDGLGSPSSGAVAGRGAGGTESGAADARPSTPGDTARTGGGHAGTAEAAETPLLAHEESERFEERLRQTVAGFVDEPRAAVEEADRELEEIAARFSEAVTRRRRTLRMSWQGDEDRPTESDTERLRLALRDYRELAGRLLHL</sequence>
<reference evidence="2 3" key="1">
    <citation type="submission" date="2015-10" db="EMBL/GenBank/DDBJ databases">
        <title>Draft genome sequence of Streptomyces bungoensis DSM 41781, type strain for the species Streptomyces bungoensis.</title>
        <authorList>
            <person name="Ruckert C."/>
            <person name="Winkler A."/>
            <person name="Kalinowski J."/>
            <person name="Kampfer P."/>
            <person name="Glaeser S."/>
        </authorList>
    </citation>
    <scope>NUCLEOTIDE SEQUENCE [LARGE SCALE GENOMIC DNA]</scope>
    <source>
        <strain evidence="2 3">DSM 41781</strain>
    </source>
</reference>
<dbReference type="STRING" id="285568.AQJ66_12190"/>
<evidence type="ECO:0000313" key="2">
    <source>
        <dbReference type="EMBL" id="KUN86056.1"/>
    </source>
</evidence>
<dbReference type="AlphaFoldDB" id="A0A117REA1"/>
<comment type="caution">
    <text evidence="2">The sequence shown here is derived from an EMBL/GenBank/DDBJ whole genome shotgun (WGS) entry which is preliminary data.</text>
</comment>
<evidence type="ECO:0000256" key="1">
    <source>
        <dbReference type="SAM" id="MobiDB-lite"/>
    </source>
</evidence>
<protein>
    <submittedName>
        <fullName evidence="2">Uncharacterized protein</fullName>
    </submittedName>
</protein>
<feature type="region of interest" description="Disordered" evidence="1">
    <location>
        <begin position="1"/>
        <end position="64"/>
    </location>
</feature>
<organism evidence="2 3">
    <name type="scientific">Streptomyces bungoensis</name>
    <dbReference type="NCBI Taxonomy" id="285568"/>
    <lineage>
        <taxon>Bacteria</taxon>
        <taxon>Bacillati</taxon>
        <taxon>Actinomycetota</taxon>
        <taxon>Actinomycetes</taxon>
        <taxon>Kitasatosporales</taxon>
        <taxon>Streptomycetaceae</taxon>
        <taxon>Streptomyces</taxon>
    </lineage>
</organism>
<dbReference type="Proteomes" id="UP000053024">
    <property type="component" value="Unassembled WGS sequence"/>
</dbReference>
<accession>A0A117REA1</accession>
<keyword evidence="3" id="KW-1185">Reference proteome</keyword>
<proteinExistence type="predicted"/>